<keyword evidence="2" id="KW-0808">Transferase</keyword>
<organism evidence="2 3">
    <name type="scientific">Methanococcoides vulcani</name>
    <dbReference type="NCBI Taxonomy" id="1353158"/>
    <lineage>
        <taxon>Archaea</taxon>
        <taxon>Methanobacteriati</taxon>
        <taxon>Methanobacteriota</taxon>
        <taxon>Stenosarchaea group</taxon>
        <taxon>Methanomicrobia</taxon>
        <taxon>Methanosarcinales</taxon>
        <taxon>Methanosarcinaceae</taxon>
        <taxon>Methanococcoides</taxon>
    </lineage>
</organism>
<gene>
    <name evidence="2" type="ORF">SAMN04488587_1650</name>
</gene>
<dbReference type="Gene3D" id="3.10.490.10">
    <property type="entry name" value="Gamma-glutamyl cyclotransferase-like"/>
    <property type="match status" value="1"/>
</dbReference>
<dbReference type="CDD" id="cd06661">
    <property type="entry name" value="GGCT_like"/>
    <property type="match status" value="1"/>
</dbReference>
<dbReference type="OrthoDB" id="100169at2157"/>
<accession>A0A1I0AGE5</accession>
<keyword evidence="3" id="KW-1185">Reference proteome</keyword>
<feature type="domain" description="Gamma-glutamylcyclotransferase AIG2-like" evidence="1">
    <location>
        <begin position="4"/>
        <end position="114"/>
    </location>
</feature>
<name>A0A1I0AGE5_9EURY</name>
<proteinExistence type="predicted"/>
<sequence>MSLLFVYGTLKSGYCNHHLLGDSALVSENCTKERFRMLDMRDFPGVVMSEPTSRITGVLFNVDRETLDAIDDLEGKCFFREEVLLDNGSKAGMYFLSPEVPYKKYPVIESGNWENNDVNKRGCK</sequence>
<dbReference type="SUPFAM" id="SSF110857">
    <property type="entry name" value="Gamma-glutamyl cyclotransferase-like"/>
    <property type="match status" value="1"/>
</dbReference>
<reference evidence="3" key="1">
    <citation type="submission" date="2016-10" db="EMBL/GenBank/DDBJ databases">
        <authorList>
            <person name="Varghese N."/>
            <person name="Submissions S."/>
        </authorList>
    </citation>
    <scope>NUCLEOTIDE SEQUENCE [LARGE SCALE GENOMIC DNA]</scope>
    <source>
        <strain evidence="3">SLH 33</strain>
    </source>
</reference>
<dbReference type="RefSeq" id="WP_091690117.1">
    <property type="nucleotide sequence ID" value="NZ_CAAGSJ010000002.1"/>
</dbReference>
<dbReference type="EMBL" id="FOHQ01000004">
    <property type="protein sequence ID" value="SES93244.1"/>
    <property type="molecule type" value="Genomic_DNA"/>
</dbReference>
<evidence type="ECO:0000313" key="2">
    <source>
        <dbReference type="EMBL" id="SES93244.1"/>
    </source>
</evidence>
<dbReference type="InterPro" id="IPR036568">
    <property type="entry name" value="GGCT-like_sf"/>
</dbReference>
<dbReference type="Proteomes" id="UP000243338">
    <property type="component" value="Unassembled WGS sequence"/>
</dbReference>
<dbReference type="InterPro" id="IPR009288">
    <property type="entry name" value="AIG2-like_dom"/>
</dbReference>
<evidence type="ECO:0000259" key="1">
    <source>
        <dbReference type="Pfam" id="PF06094"/>
    </source>
</evidence>
<evidence type="ECO:0000313" key="3">
    <source>
        <dbReference type="Proteomes" id="UP000243338"/>
    </source>
</evidence>
<dbReference type="STRING" id="1353158.SAMN04488587_1650"/>
<protein>
    <submittedName>
        <fullName evidence="2">Uncharacterized conserved protein YtfP, gamma-glutamylcyclotransferase (GGCT)/AIG2-like family</fullName>
    </submittedName>
</protein>
<dbReference type="AlphaFoldDB" id="A0A1I0AGE5"/>
<dbReference type="GO" id="GO:0016740">
    <property type="term" value="F:transferase activity"/>
    <property type="evidence" value="ECO:0007669"/>
    <property type="project" value="UniProtKB-KW"/>
</dbReference>
<dbReference type="InterPro" id="IPR013024">
    <property type="entry name" value="GGCT-like"/>
</dbReference>
<dbReference type="Pfam" id="PF06094">
    <property type="entry name" value="GGACT"/>
    <property type="match status" value="1"/>
</dbReference>